<feature type="transmembrane region" description="Helical" evidence="1">
    <location>
        <begin position="6"/>
        <end position="25"/>
    </location>
</feature>
<proteinExistence type="predicted"/>
<dbReference type="RefSeq" id="WP_098759894.1">
    <property type="nucleotide sequence ID" value="NZ_JBOIRJ010000004.1"/>
</dbReference>
<accession>A0A2G6QHV9</accession>
<protein>
    <recommendedName>
        <fullName evidence="4">YesK-like protein</fullName>
    </recommendedName>
</protein>
<name>A0A2G6QHV9_9BACI</name>
<keyword evidence="3" id="KW-1185">Reference proteome</keyword>
<evidence type="ECO:0000256" key="1">
    <source>
        <dbReference type="SAM" id="Phobius"/>
    </source>
</evidence>
<evidence type="ECO:0008006" key="4">
    <source>
        <dbReference type="Google" id="ProtNLM"/>
    </source>
</evidence>
<feature type="transmembrane region" description="Helical" evidence="1">
    <location>
        <begin position="66"/>
        <end position="88"/>
    </location>
</feature>
<evidence type="ECO:0000313" key="2">
    <source>
        <dbReference type="EMBL" id="PIE96361.1"/>
    </source>
</evidence>
<keyword evidence="1" id="KW-0472">Membrane</keyword>
<comment type="caution">
    <text evidence="2">The sequence shown here is derived from an EMBL/GenBank/DDBJ whole genome shotgun (WGS) entry which is preliminary data.</text>
</comment>
<feature type="transmembrane region" description="Helical" evidence="1">
    <location>
        <begin position="37"/>
        <end position="60"/>
    </location>
</feature>
<gene>
    <name evidence="2" type="ORF">CO726_06425</name>
</gene>
<dbReference type="Proteomes" id="UP000228484">
    <property type="component" value="Unassembled WGS sequence"/>
</dbReference>
<dbReference type="EMBL" id="NWUW01000003">
    <property type="protein sequence ID" value="PIE96361.1"/>
    <property type="molecule type" value="Genomic_DNA"/>
</dbReference>
<sequence>MSDGIQLFIIFIFVIVMFSILNFLALSLSQHNFKRRIVAGFTFLLLTPIVFLTTLTFAPIFNKDGFGSATLAFIVASIYISNGIIILISSTFIPKKT</sequence>
<dbReference type="AlphaFoldDB" id="A0A2G6QHV9"/>
<evidence type="ECO:0000313" key="3">
    <source>
        <dbReference type="Proteomes" id="UP000228484"/>
    </source>
</evidence>
<keyword evidence="1" id="KW-1133">Transmembrane helix</keyword>
<organism evidence="2 3">
    <name type="scientific">Bacillus fungorum</name>
    <dbReference type="NCBI Taxonomy" id="2039284"/>
    <lineage>
        <taxon>Bacteria</taxon>
        <taxon>Bacillati</taxon>
        <taxon>Bacillota</taxon>
        <taxon>Bacilli</taxon>
        <taxon>Bacillales</taxon>
        <taxon>Bacillaceae</taxon>
        <taxon>Bacillus</taxon>
    </lineage>
</organism>
<keyword evidence="1" id="KW-0812">Transmembrane</keyword>
<reference evidence="2 3" key="1">
    <citation type="submission" date="2017-09" db="EMBL/GenBank/DDBJ databases">
        <title>Biocontrol bacteria screening and application from spent mushroom substrate.</title>
        <authorList>
            <person name="Sun X."/>
        </authorList>
    </citation>
    <scope>NUCLEOTIDE SEQUENCE [LARGE SCALE GENOMIC DNA]</scope>
    <source>
        <strain evidence="2 3">100374</strain>
    </source>
</reference>